<dbReference type="GO" id="GO:0003735">
    <property type="term" value="F:structural constituent of ribosome"/>
    <property type="evidence" value="ECO:0007669"/>
    <property type="project" value="InterPro"/>
</dbReference>
<dbReference type="CDD" id="cd15487">
    <property type="entry name" value="bS6_chloro_cyano"/>
    <property type="match status" value="1"/>
</dbReference>
<protein>
    <submittedName>
        <fullName evidence="2">Ribosomal protein S6</fullName>
    </submittedName>
</protein>
<keyword evidence="2" id="KW-0934">Plastid</keyword>
<dbReference type="EMBL" id="KY856941">
    <property type="protein sequence ID" value="ASO76041.1"/>
    <property type="molecule type" value="Genomic_DNA"/>
</dbReference>
<dbReference type="NCBIfam" id="TIGR00166">
    <property type="entry name" value="S6"/>
    <property type="match status" value="1"/>
</dbReference>
<comment type="similarity">
    <text evidence="1">Belongs to the bacterial ribosomal protein bS6 family.</text>
</comment>
<dbReference type="AlphaFoldDB" id="A0A222AI39"/>
<dbReference type="PANTHER" id="PTHR21011">
    <property type="entry name" value="MITOCHONDRIAL 28S RIBOSOMAL PROTEIN S6"/>
    <property type="match status" value="1"/>
</dbReference>
<dbReference type="HAMAP" id="MF_00360">
    <property type="entry name" value="Ribosomal_bS6"/>
    <property type="match status" value="1"/>
</dbReference>
<dbReference type="GO" id="GO:0005737">
    <property type="term" value="C:cytoplasm"/>
    <property type="evidence" value="ECO:0007669"/>
    <property type="project" value="UniProtKB-ARBA"/>
</dbReference>
<geneLocation type="plastid" evidence="2"/>
<evidence type="ECO:0000256" key="1">
    <source>
        <dbReference type="ARBA" id="ARBA00009512"/>
    </source>
</evidence>
<dbReference type="InterPro" id="IPR035980">
    <property type="entry name" value="Ribosomal_bS6_sf"/>
</dbReference>
<proteinExistence type="inferred from homology"/>
<dbReference type="InterPro" id="IPR020814">
    <property type="entry name" value="Ribosomal_S6_plastid/chlpt"/>
</dbReference>
<sequence length="103" mass="11943">MITELNSYETIYIVKPELTEDNLLKIIENYQGILVERGAKNIVTQNRGRRHLKYPISKFKDGVYIQMNYEATGETVSLVEKSMKLNEAIMRYLTTRGVANKEL</sequence>
<reference evidence="2" key="1">
    <citation type="journal article" date="2017" name="Genome Biol. Evol.">
        <title>Evolutionary Dynamics of Cryptophyte Plastid Genomes.</title>
        <authorList>
            <person name="Kim J.I."/>
            <person name="Moore C.E."/>
            <person name="Archibald J.M."/>
            <person name="Bhattacharya D."/>
            <person name="Yi G."/>
            <person name="Yoon H.S."/>
            <person name="Shin W."/>
        </authorList>
    </citation>
    <scope>NUCLEOTIDE SEQUENCE</scope>
    <source>
        <strain evidence="2">CCAP978/8</strain>
    </source>
</reference>
<keyword evidence="2" id="KW-0689">Ribosomal protein</keyword>
<dbReference type="InterPro" id="IPR014717">
    <property type="entry name" value="Transl_elong_EF1B/ribsomal_bS6"/>
</dbReference>
<gene>
    <name evidence="2" type="primary">rps6</name>
</gene>
<keyword evidence="2" id="KW-0687">Ribonucleoprotein</keyword>
<accession>A0A222AI39</accession>
<dbReference type="SUPFAM" id="SSF54995">
    <property type="entry name" value="Ribosomal protein S6"/>
    <property type="match status" value="1"/>
</dbReference>
<name>A0A222AI39_9CRYP</name>
<dbReference type="RefSeq" id="YP_009420402.1">
    <property type="nucleotide sequence ID" value="NC_035721.1"/>
</dbReference>
<dbReference type="PANTHER" id="PTHR21011:SF1">
    <property type="entry name" value="SMALL RIBOSOMAL SUBUNIT PROTEIN BS6M"/>
    <property type="match status" value="1"/>
</dbReference>
<dbReference type="GO" id="GO:0070181">
    <property type="term" value="F:small ribosomal subunit rRNA binding"/>
    <property type="evidence" value="ECO:0007669"/>
    <property type="project" value="TreeGrafter"/>
</dbReference>
<dbReference type="GO" id="GO:0005840">
    <property type="term" value="C:ribosome"/>
    <property type="evidence" value="ECO:0007669"/>
    <property type="project" value="UniProtKB-KW"/>
</dbReference>
<evidence type="ECO:0000313" key="2">
    <source>
        <dbReference type="EMBL" id="ASO76041.1"/>
    </source>
</evidence>
<dbReference type="GeneID" id="33910191"/>
<dbReference type="Pfam" id="PF01250">
    <property type="entry name" value="Ribosomal_S6"/>
    <property type="match status" value="1"/>
</dbReference>
<dbReference type="Gene3D" id="3.30.70.60">
    <property type="match status" value="1"/>
</dbReference>
<dbReference type="GO" id="GO:0006412">
    <property type="term" value="P:translation"/>
    <property type="evidence" value="ECO:0007669"/>
    <property type="project" value="InterPro"/>
</dbReference>
<organism evidence="2">
    <name type="scientific">Chroomonas placoidea</name>
    <dbReference type="NCBI Taxonomy" id="173977"/>
    <lineage>
        <taxon>Eukaryota</taxon>
        <taxon>Cryptophyceae</taxon>
        <taxon>Pyrenomonadales</taxon>
        <taxon>Chroomonadaceae</taxon>
        <taxon>Chroomonas</taxon>
    </lineage>
</organism>
<dbReference type="InterPro" id="IPR000529">
    <property type="entry name" value="Ribosomal_bS6"/>
</dbReference>